<dbReference type="Gene3D" id="3.40.33.10">
    <property type="entry name" value="CAP"/>
    <property type="match status" value="1"/>
</dbReference>
<dbReference type="InterPro" id="IPR035940">
    <property type="entry name" value="CAP_sf"/>
</dbReference>
<keyword evidence="2" id="KW-0732">Signal</keyword>
<protein>
    <recommendedName>
        <fullName evidence="3">SCP domain-containing protein</fullName>
    </recommendedName>
</protein>
<feature type="compositionally biased region" description="Low complexity" evidence="1">
    <location>
        <begin position="126"/>
        <end position="139"/>
    </location>
</feature>
<feature type="region of interest" description="Disordered" evidence="1">
    <location>
        <begin position="32"/>
        <end position="139"/>
    </location>
</feature>
<dbReference type="InterPro" id="IPR018244">
    <property type="entry name" value="Allrgn_V5/Tpx1_CS"/>
</dbReference>
<feature type="compositionally biased region" description="Basic and acidic residues" evidence="1">
    <location>
        <begin position="111"/>
        <end position="125"/>
    </location>
</feature>
<dbReference type="GO" id="GO:0005576">
    <property type="term" value="C:extracellular region"/>
    <property type="evidence" value="ECO:0007669"/>
    <property type="project" value="InterPro"/>
</dbReference>
<evidence type="ECO:0000256" key="1">
    <source>
        <dbReference type="SAM" id="MobiDB-lite"/>
    </source>
</evidence>
<name>A0A8H7S094_9FUNG</name>
<dbReference type="PRINTS" id="PR00837">
    <property type="entry name" value="V5TPXLIKE"/>
</dbReference>
<gene>
    <name evidence="4" type="ORF">INT45_001145</name>
</gene>
<evidence type="ECO:0000313" key="5">
    <source>
        <dbReference type="Proteomes" id="UP000646827"/>
    </source>
</evidence>
<organism evidence="4 5">
    <name type="scientific">Circinella minor</name>
    <dbReference type="NCBI Taxonomy" id="1195481"/>
    <lineage>
        <taxon>Eukaryota</taxon>
        <taxon>Fungi</taxon>
        <taxon>Fungi incertae sedis</taxon>
        <taxon>Mucoromycota</taxon>
        <taxon>Mucoromycotina</taxon>
        <taxon>Mucoromycetes</taxon>
        <taxon>Mucorales</taxon>
        <taxon>Lichtheimiaceae</taxon>
        <taxon>Circinella</taxon>
    </lineage>
</organism>
<evidence type="ECO:0000313" key="4">
    <source>
        <dbReference type="EMBL" id="KAG2219813.1"/>
    </source>
</evidence>
<evidence type="ECO:0000259" key="3">
    <source>
        <dbReference type="SMART" id="SM00198"/>
    </source>
</evidence>
<dbReference type="EMBL" id="JAEPRB010000163">
    <property type="protein sequence ID" value="KAG2219813.1"/>
    <property type="molecule type" value="Genomic_DNA"/>
</dbReference>
<comment type="caution">
    <text evidence="4">The sequence shown here is derived from an EMBL/GenBank/DDBJ whole genome shotgun (WGS) entry which is preliminary data.</text>
</comment>
<dbReference type="OrthoDB" id="337038at2759"/>
<feature type="compositionally biased region" description="Basic and acidic residues" evidence="1">
    <location>
        <begin position="56"/>
        <end position="65"/>
    </location>
</feature>
<sequence>MVKLHLISAAVLAIASVGPWTANALPVDTSDVAGSPQNGHPIITNPTYVNGGEQSLQRRGDEEQPTKTYYYGAGQVTSGNLPGEPCNDNKGAPAGADKDVEMPAPSTPSKDSPKPSDLPSHDNKKQQQSTGSSASGSASEVLDLHNQFRAKHSAPPLVWDATLAAYAQKWSDRCVFEHSQGSYGENIAQGFSNWESVVTAWYDENSQYDYSNPGFKHGVGHFTQIVWVGTTKLGCAVADCNGNPFFTCSYDPPGNVVNGDAFKTNVLPN</sequence>
<keyword evidence="5" id="KW-1185">Reference proteome</keyword>
<reference evidence="4 5" key="1">
    <citation type="submission" date="2020-12" db="EMBL/GenBank/DDBJ databases">
        <title>Metabolic potential, ecology and presence of endohyphal bacteria is reflected in genomic diversity of Mucoromycotina.</title>
        <authorList>
            <person name="Muszewska A."/>
            <person name="Okrasinska A."/>
            <person name="Steczkiewicz K."/>
            <person name="Drgas O."/>
            <person name="Orlowska M."/>
            <person name="Perlinska-Lenart U."/>
            <person name="Aleksandrzak-Piekarczyk T."/>
            <person name="Szatraj K."/>
            <person name="Zielenkiewicz U."/>
            <person name="Pilsyk S."/>
            <person name="Malc E."/>
            <person name="Mieczkowski P."/>
            <person name="Kruszewska J.S."/>
            <person name="Biernat P."/>
            <person name="Pawlowska J."/>
        </authorList>
    </citation>
    <scope>NUCLEOTIDE SEQUENCE [LARGE SCALE GENOMIC DNA]</scope>
    <source>
        <strain evidence="4 5">CBS 142.35</strain>
    </source>
</reference>
<evidence type="ECO:0000256" key="2">
    <source>
        <dbReference type="SAM" id="SignalP"/>
    </source>
</evidence>
<accession>A0A8H7S094</accession>
<dbReference type="PANTHER" id="PTHR10334">
    <property type="entry name" value="CYSTEINE-RICH SECRETORY PROTEIN-RELATED"/>
    <property type="match status" value="1"/>
</dbReference>
<dbReference type="SUPFAM" id="SSF55797">
    <property type="entry name" value="PR-1-like"/>
    <property type="match status" value="1"/>
</dbReference>
<dbReference type="SMART" id="SM00198">
    <property type="entry name" value="SCP"/>
    <property type="match status" value="1"/>
</dbReference>
<dbReference type="AlphaFoldDB" id="A0A8H7S094"/>
<proteinExistence type="predicted"/>
<dbReference type="PROSITE" id="PS01009">
    <property type="entry name" value="CRISP_1"/>
    <property type="match status" value="1"/>
</dbReference>
<feature type="signal peptide" evidence="2">
    <location>
        <begin position="1"/>
        <end position="24"/>
    </location>
</feature>
<feature type="domain" description="SCP" evidence="3">
    <location>
        <begin position="136"/>
        <end position="258"/>
    </location>
</feature>
<dbReference type="InterPro" id="IPR001283">
    <property type="entry name" value="CRISP-related"/>
</dbReference>
<feature type="chain" id="PRO_5034868684" description="SCP domain-containing protein" evidence="2">
    <location>
        <begin position="25"/>
        <end position="269"/>
    </location>
</feature>
<feature type="compositionally biased region" description="Polar residues" evidence="1">
    <location>
        <begin position="44"/>
        <end position="55"/>
    </location>
</feature>
<dbReference type="PROSITE" id="PS01010">
    <property type="entry name" value="CRISP_2"/>
    <property type="match status" value="1"/>
</dbReference>
<dbReference type="Pfam" id="PF00188">
    <property type="entry name" value="CAP"/>
    <property type="match status" value="1"/>
</dbReference>
<dbReference type="Proteomes" id="UP000646827">
    <property type="component" value="Unassembled WGS sequence"/>
</dbReference>
<dbReference type="InterPro" id="IPR014044">
    <property type="entry name" value="CAP_dom"/>
</dbReference>